<accession>A0A179B0P1</accession>
<keyword evidence="2" id="KW-0812">Transmembrane</keyword>
<evidence type="ECO:0000313" key="3">
    <source>
        <dbReference type="EMBL" id="OAP85287.1"/>
    </source>
</evidence>
<name>A0A179B0P1_9ACTO</name>
<dbReference type="AlphaFoldDB" id="A0A179B0P1"/>
<dbReference type="RefSeq" id="WP_064231904.1">
    <property type="nucleotide sequence ID" value="NZ_LVZK01000003.1"/>
</dbReference>
<organism evidence="3 4">
    <name type="scientific">Peptidiphaga gingivicola</name>
    <dbReference type="NCBI Taxonomy" id="2741497"/>
    <lineage>
        <taxon>Bacteria</taxon>
        <taxon>Bacillati</taxon>
        <taxon>Actinomycetota</taxon>
        <taxon>Actinomycetes</taxon>
        <taxon>Actinomycetales</taxon>
        <taxon>Actinomycetaceae</taxon>
        <taxon>Peptidiphaga</taxon>
    </lineage>
</organism>
<proteinExistence type="predicted"/>
<evidence type="ECO:0000256" key="1">
    <source>
        <dbReference type="SAM" id="MobiDB-lite"/>
    </source>
</evidence>
<reference evidence="3 4" key="1">
    <citation type="submission" date="2016-04" db="EMBL/GenBank/DDBJ databases">
        <title>Peptidophaga gingivicola gen. nov., sp. nov., isolated from human subgingival plaque.</title>
        <authorList>
            <person name="Beall C.J."/>
            <person name="Mokrzan E.M."/>
            <person name="Griffen A.L."/>
            <person name="Leys E.J."/>
        </authorList>
    </citation>
    <scope>NUCLEOTIDE SEQUENCE [LARGE SCALE GENOMIC DNA]</scope>
    <source>
        <strain evidence="3 4">BA112</strain>
    </source>
</reference>
<sequence>MTKKTFVTIRVLIVAFTLFILGWLFFSRPSIVVSLSDVDCEPVGWTVLGTPYDIYGFFDLEDSNEMDRVASENGVDGKADRATVRTNVNEGCNLARDNQKLYMILLTVVAATAFVTLPKPKQKQTASKEEETTPKEIEPASKGLADEENEEN</sequence>
<feature type="compositionally biased region" description="Basic and acidic residues" evidence="1">
    <location>
        <begin position="126"/>
        <end position="139"/>
    </location>
</feature>
<dbReference type="EMBL" id="LVZK01000003">
    <property type="protein sequence ID" value="OAP85287.1"/>
    <property type="molecule type" value="Genomic_DNA"/>
</dbReference>
<evidence type="ECO:0000256" key="2">
    <source>
        <dbReference type="SAM" id="Phobius"/>
    </source>
</evidence>
<keyword evidence="4" id="KW-1185">Reference proteome</keyword>
<gene>
    <name evidence="3" type="ORF">A4H34_09275</name>
</gene>
<dbReference type="Proteomes" id="UP000078368">
    <property type="component" value="Unassembled WGS sequence"/>
</dbReference>
<evidence type="ECO:0000313" key="4">
    <source>
        <dbReference type="Proteomes" id="UP000078368"/>
    </source>
</evidence>
<feature type="transmembrane region" description="Helical" evidence="2">
    <location>
        <begin position="7"/>
        <end position="26"/>
    </location>
</feature>
<keyword evidence="2" id="KW-0472">Membrane</keyword>
<feature type="region of interest" description="Disordered" evidence="1">
    <location>
        <begin position="119"/>
        <end position="152"/>
    </location>
</feature>
<feature type="transmembrane region" description="Helical" evidence="2">
    <location>
        <begin position="101"/>
        <end position="118"/>
    </location>
</feature>
<protein>
    <submittedName>
        <fullName evidence="3">Uncharacterized protein</fullName>
    </submittedName>
</protein>
<comment type="caution">
    <text evidence="3">The sequence shown here is derived from an EMBL/GenBank/DDBJ whole genome shotgun (WGS) entry which is preliminary data.</text>
</comment>
<keyword evidence="2" id="KW-1133">Transmembrane helix</keyword>